<dbReference type="PANTHER" id="PTHR30043:SF1">
    <property type="entry name" value="ABC TRANSPORT SYSTEM PERMEASE PROTEIN P69"/>
    <property type="match status" value="1"/>
</dbReference>
<dbReference type="AlphaFoldDB" id="A0A1B7X9U9"/>
<dbReference type="Proteomes" id="UP000091979">
    <property type="component" value="Unassembled WGS sequence"/>
</dbReference>
<dbReference type="NCBIfam" id="TIGR01097">
    <property type="entry name" value="PhnE"/>
    <property type="match status" value="1"/>
</dbReference>
<evidence type="ECO:0000256" key="3">
    <source>
        <dbReference type="ARBA" id="ARBA00022475"/>
    </source>
</evidence>
<evidence type="ECO:0000256" key="7">
    <source>
        <dbReference type="RuleBase" id="RU363032"/>
    </source>
</evidence>
<dbReference type="InterPro" id="IPR005769">
    <property type="entry name" value="PhnE/PtxC"/>
</dbReference>
<dbReference type="STRING" id="1560234.SP90_14150"/>
<dbReference type="EMBL" id="JXMS01000030">
    <property type="protein sequence ID" value="OBQ46154.1"/>
    <property type="molecule type" value="Genomic_DNA"/>
</dbReference>
<feature type="transmembrane region" description="Helical" evidence="7">
    <location>
        <begin position="234"/>
        <end position="256"/>
    </location>
</feature>
<keyword evidence="6 7" id="KW-0472">Membrane</keyword>
<protein>
    <submittedName>
        <fullName evidence="9">Phosphonate ABC transporter permease</fullName>
    </submittedName>
</protein>
<feature type="transmembrane region" description="Helical" evidence="7">
    <location>
        <begin position="77"/>
        <end position="97"/>
    </location>
</feature>
<dbReference type="Pfam" id="PF00528">
    <property type="entry name" value="BPD_transp_1"/>
    <property type="match status" value="1"/>
</dbReference>
<evidence type="ECO:0000259" key="8">
    <source>
        <dbReference type="PROSITE" id="PS50928"/>
    </source>
</evidence>
<dbReference type="SUPFAM" id="SSF161098">
    <property type="entry name" value="MetI-like"/>
    <property type="match status" value="1"/>
</dbReference>
<organism evidence="9 10">
    <name type="scientific">Halodesulfovibrio spirochaetisodalis</name>
    <dbReference type="NCBI Taxonomy" id="1560234"/>
    <lineage>
        <taxon>Bacteria</taxon>
        <taxon>Pseudomonadati</taxon>
        <taxon>Thermodesulfobacteriota</taxon>
        <taxon>Desulfovibrionia</taxon>
        <taxon>Desulfovibrionales</taxon>
        <taxon>Desulfovibrionaceae</taxon>
        <taxon>Halodesulfovibrio</taxon>
    </lineage>
</organism>
<evidence type="ECO:0000256" key="6">
    <source>
        <dbReference type="ARBA" id="ARBA00023136"/>
    </source>
</evidence>
<dbReference type="GO" id="GO:0015416">
    <property type="term" value="F:ABC-type phosphonate transporter activity"/>
    <property type="evidence" value="ECO:0007669"/>
    <property type="project" value="InterPro"/>
</dbReference>
<feature type="domain" description="ABC transmembrane type-1" evidence="8">
    <location>
        <begin position="71"/>
        <end position="253"/>
    </location>
</feature>
<comment type="similarity">
    <text evidence="7">Belongs to the binding-protein-dependent transport system permease family.</text>
</comment>
<dbReference type="Gene3D" id="1.10.3720.10">
    <property type="entry name" value="MetI-like"/>
    <property type="match status" value="1"/>
</dbReference>
<dbReference type="OrthoDB" id="7820570at2"/>
<dbReference type="CDD" id="cd06261">
    <property type="entry name" value="TM_PBP2"/>
    <property type="match status" value="1"/>
</dbReference>
<comment type="subcellular location">
    <subcellularLocation>
        <location evidence="1 7">Cell membrane</location>
        <topology evidence="1 7">Multi-pass membrane protein</topology>
    </subcellularLocation>
</comment>
<dbReference type="RefSeq" id="WP_066857648.1">
    <property type="nucleotide sequence ID" value="NZ_JXMS01000030.1"/>
</dbReference>
<name>A0A1B7X9U9_9BACT</name>
<dbReference type="GO" id="GO:0005886">
    <property type="term" value="C:plasma membrane"/>
    <property type="evidence" value="ECO:0007669"/>
    <property type="project" value="UniProtKB-SubCell"/>
</dbReference>
<proteinExistence type="inferred from homology"/>
<accession>A0A1B7X9U9</accession>
<keyword evidence="5 7" id="KW-1133">Transmembrane helix</keyword>
<dbReference type="InterPro" id="IPR000515">
    <property type="entry name" value="MetI-like"/>
</dbReference>
<keyword evidence="2 7" id="KW-0813">Transport</keyword>
<sequence>MTTDVQRKSPFKANIVARMGWLLLACYVVYALNALDFTWTRFIDGLGNGADFLSEMIPPNFERWKLLVENLIETIEIAVIASVFGVGLSLPIGMCAARNLMPEWVTWPARTVIAVCRSFHPVIFAILFVKAVGFGPLAGILTLIFLSIGFIGKLFAEAIEEISLKPVEAMKAAGAPFLSVLIFAVLPQVFNRFIGFATYQFDANLRNSTMVGIVGAGGIGGTLFAAFQRFDYDFLAAILISIVALIMLSEIISVKIKAIFND</sequence>
<evidence type="ECO:0000313" key="9">
    <source>
        <dbReference type="EMBL" id="OBQ46154.1"/>
    </source>
</evidence>
<evidence type="ECO:0000256" key="4">
    <source>
        <dbReference type="ARBA" id="ARBA00022692"/>
    </source>
</evidence>
<dbReference type="InterPro" id="IPR035906">
    <property type="entry name" value="MetI-like_sf"/>
</dbReference>
<comment type="caution">
    <text evidence="9">The sequence shown here is derived from an EMBL/GenBank/DDBJ whole genome shotgun (WGS) entry which is preliminary data.</text>
</comment>
<reference evidence="9 10" key="1">
    <citation type="submission" date="2015-01" db="EMBL/GenBank/DDBJ databases">
        <title>Desulfovibrio sp. JC271 draft genome sequence.</title>
        <authorList>
            <person name="Shivani Y."/>
            <person name="Subhash Y."/>
            <person name="Sasikala C."/>
            <person name="Ramana C.V."/>
        </authorList>
    </citation>
    <scope>NUCLEOTIDE SEQUENCE [LARGE SCALE GENOMIC DNA]</scope>
    <source>
        <strain evidence="9 10">JC271</strain>
    </source>
</reference>
<keyword evidence="4 7" id="KW-0812">Transmembrane</keyword>
<evidence type="ECO:0000256" key="2">
    <source>
        <dbReference type="ARBA" id="ARBA00022448"/>
    </source>
</evidence>
<feature type="transmembrane region" description="Helical" evidence="7">
    <location>
        <begin position="168"/>
        <end position="190"/>
    </location>
</feature>
<evidence type="ECO:0000256" key="5">
    <source>
        <dbReference type="ARBA" id="ARBA00022989"/>
    </source>
</evidence>
<dbReference type="PROSITE" id="PS50928">
    <property type="entry name" value="ABC_TM1"/>
    <property type="match status" value="1"/>
</dbReference>
<keyword evidence="10" id="KW-1185">Reference proteome</keyword>
<keyword evidence="3" id="KW-1003">Cell membrane</keyword>
<feature type="transmembrane region" description="Helical" evidence="7">
    <location>
        <begin position="21"/>
        <end position="39"/>
    </location>
</feature>
<evidence type="ECO:0000256" key="1">
    <source>
        <dbReference type="ARBA" id="ARBA00004651"/>
    </source>
</evidence>
<dbReference type="PANTHER" id="PTHR30043">
    <property type="entry name" value="PHOSPHONATES TRANSPORT SYSTEM PERMEASE PROTEIN"/>
    <property type="match status" value="1"/>
</dbReference>
<feature type="transmembrane region" description="Helical" evidence="7">
    <location>
        <begin position="210"/>
        <end position="227"/>
    </location>
</feature>
<dbReference type="PATRIC" id="fig|1560234.3.peg.2109"/>
<evidence type="ECO:0000313" key="10">
    <source>
        <dbReference type="Proteomes" id="UP000091979"/>
    </source>
</evidence>
<gene>
    <name evidence="9" type="ORF">SP90_14150</name>
</gene>
<feature type="transmembrane region" description="Helical" evidence="7">
    <location>
        <begin position="134"/>
        <end position="156"/>
    </location>
</feature>